<evidence type="ECO:0000313" key="3">
    <source>
        <dbReference type="EMBL" id="GGK97238.1"/>
    </source>
</evidence>
<name>A0A917R9N5_9ACTN</name>
<keyword evidence="2" id="KW-0472">Membrane</keyword>
<comment type="caution">
    <text evidence="3">The sequence shown here is derived from an EMBL/GenBank/DDBJ whole genome shotgun (WGS) entry which is preliminary data.</text>
</comment>
<dbReference type="AlphaFoldDB" id="A0A917R9N5"/>
<reference evidence="3" key="2">
    <citation type="submission" date="2020-09" db="EMBL/GenBank/DDBJ databases">
        <authorList>
            <person name="Sun Q."/>
            <person name="Ohkuma M."/>
        </authorList>
    </citation>
    <scope>NUCLEOTIDE SEQUENCE</scope>
    <source>
        <strain evidence="3">JCM 13064</strain>
    </source>
</reference>
<keyword evidence="2" id="KW-0812">Transmembrane</keyword>
<organism evidence="3 4">
    <name type="scientific">Sphaerisporangium melleum</name>
    <dbReference type="NCBI Taxonomy" id="321316"/>
    <lineage>
        <taxon>Bacteria</taxon>
        <taxon>Bacillati</taxon>
        <taxon>Actinomycetota</taxon>
        <taxon>Actinomycetes</taxon>
        <taxon>Streptosporangiales</taxon>
        <taxon>Streptosporangiaceae</taxon>
        <taxon>Sphaerisporangium</taxon>
    </lineage>
</organism>
<feature type="transmembrane region" description="Helical" evidence="2">
    <location>
        <begin position="48"/>
        <end position="71"/>
    </location>
</feature>
<evidence type="ECO:0000313" key="4">
    <source>
        <dbReference type="Proteomes" id="UP000645217"/>
    </source>
</evidence>
<keyword evidence="4" id="KW-1185">Reference proteome</keyword>
<evidence type="ECO:0000256" key="1">
    <source>
        <dbReference type="SAM" id="MobiDB-lite"/>
    </source>
</evidence>
<protein>
    <submittedName>
        <fullName evidence="3">Uncharacterized protein</fullName>
    </submittedName>
</protein>
<feature type="compositionally biased region" description="Polar residues" evidence="1">
    <location>
        <begin position="29"/>
        <end position="41"/>
    </location>
</feature>
<keyword evidence="2" id="KW-1133">Transmembrane helix</keyword>
<reference evidence="3" key="1">
    <citation type="journal article" date="2014" name="Int. J. Syst. Evol. Microbiol.">
        <title>Complete genome sequence of Corynebacterium casei LMG S-19264T (=DSM 44701T), isolated from a smear-ripened cheese.</title>
        <authorList>
            <consortium name="US DOE Joint Genome Institute (JGI-PGF)"/>
            <person name="Walter F."/>
            <person name="Albersmeier A."/>
            <person name="Kalinowski J."/>
            <person name="Ruckert C."/>
        </authorList>
    </citation>
    <scope>NUCLEOTIDE SEQUENCE</scope>
    <source>
        <strain evidence="3">JCM 13064</strain>
    </source>
</reference>
<accession>A0A917R9N5</accession>
<feature type="region of interest" description="Disordered" evidence="1">
    <location>
        <begin position="1"/>
        <end position="41"/>
    </location>
</feature>
<evidence type="ECO:0000256" key="2">
    <source>
        <dbReference type="SAM" id="Phobius"/>
    </source>
</evidence>
<dbReference type="Proteomes" id="UP000645217">
    <property type="component" value="Unassembled WGS sequence"/>
</dbReference>
<gene>
    <name evidence="3" type="ORF">GCM10007964_44340</name>
</gene>
<proteinExistence type="predicted"/>
<sequence length="72" mass="7448">MTASLPKAAHRPRKGTPHERAAIAGGHVMSTQEPPTSGESRTALNEDWAATIVGLVLLVLVITGVIPTGLVP</sequence>
<dbReference type="EMBL" id="BMNT01000024">
    <property type="protein sequence ID" value="GGK97238.1"/>
    <property type="molecule type" value="Genomic_DNA"/>
</dbReference>